<evidence type="ECO:0000256" key="4">
    <source>
        <dbReference type="ARBA" id="ARBA00022989"/>
    </source>
</evidence>
<reference evidence="10" key="1">
    <citation type="submission" date="2019-06" db="EMBL/GenBank/DDBJ databases">
        <title>Draft genome sequence of the griseofulvin-producing fungus Xylaria cubensis strain G536.</title>
        <authorList>
            <person name="Mead M.E."/>
            <person name="Raja H.A."/>
            <person name="Steenwyk J.L."/>
            <person name="Knowles S.L."/>
            <person name="Oberlies N.H."/>
            <person name="Rokas A."/>
        </authorList>
    </citation>
    <scope>NUCLEOTIDE SEQUENCE [LARGE SCALE GENOMIC DNA]</scope>
    <source>
        <strain evidence="10">G536</strain>
    </source>
</reference>
<evidence type="ECO:0000256" key="1">
    <source>
        <dbReference type="ARBA" id="ARBA00004323"/>
    </source>
</evidence>
<name>A0A553IA98_9PEZI</name>
<evidence type="ECO:0000256" key="6">
    <source>
        <dbReference type="ARBA" id="ARBA00023136"/>
    </source>
</evidence>
<evidence type="ECO:0000256" key="3">
    <source>
        <dbReference type="ARBA" id="ARBA00022968"/>
    </source>
</evidence>
<feature type="transmembrane region" description="Helical" evidence="8">
    <location>
        <begin position="91"/>
        <end position="114"/>
    </location>
</feature>
<comment type="similarity">
    <text evidence="7">Belongs to the ANP1/MMN9/VAN1 family.</text>
</comment>
<keyword evidence="3" id="KW-0735">Signal-anchor</keyword>
<proteinExistence type="inferred from homology"/>
<dbReference type="OrthoDB" id="204164at2759"/>
<dbReference type="FunFam" id="3.90.550.10:FF:000017">
    <property type="entry name" value="Mannan polymerase II complex ANP1 subunit"/>
    <property type="match status" value="1"/>
</dbReference>
<dbReference type="GO" id="GO:0006487">
    <property type="term" value="P:protein N-linked glycosylation"/>
    <property type="evidence" value="ECO:0007669"/>
    <property type="project" value="TreeGrafter"/>
</dbReference>
<dbReference type="PANTHER" id="PTHR43083:SF4">
    <property type="entry name" value="N-GLYCOSYL-TRANSFERASE (AFU_ORTHOLOGUE AFUA_4G06870)"/>
    <property type="match status" value="1"/>
</dbReference>
<evidence type="ECO:0000256" key="2">
    <source>
        <dbReference type="ARBA" id="ARBA00022692"/>
    </source>
</evidence>
<evidence type="ECO:0000313" key="9">
    <source>
        <dbReference type="EMBL" id="TRX97125.1"/>
    </source>
</evidence>
<dbReference type="PANTHER" id="PTHR43083">
    <property type="entry name" value="MANNAN POLYMERASE II"/>
    <property type="match status" value="1"/>
</dbReference>
<keyword evidence="10" id="KW-1185">Reference proteome</keyword>
<dbReference type="InterPro" id="IPR029044">
    <property type="entry name" value="Nucleotide-diphossugar_trans"/>
</dbReference>
<keyword evidence="2 8" id="KW-0812">Transmembrane</keyword>
<gene>
    <name evidence="9" type="ORF">FHL15_001919</name>
</gene>
<sequence length="558" mass="63598">MSPGTCNATAPYYLRLGRGQVVTPIMYTWFFAKYLECKLPRLDLTRRPGFLTALLNRYFLGLHNYPTVQLGHCDFDPGTRDRWIAKRESQIAAVLLASIGINYVPLTLLFALFAPHSDEPVLLRLRTFHHNRYRSSLSHTGLRRYQGLLEALTMLLPKGGMTWKSARAQLPPTRAIWVFLTRTRVLLTLALAGIVLLLWRGIRSSASEMQSFYCWGPSKPPMDMTLNEQQAWNAHLNTPVIFNHHAPVTINDSTIEHVDLNAIRSTRQAIENEERVLILTPLKDASPYLAKYFDLLVELTYPHHLIDLGFLVGDSTDDTLAVLGTELERIQKRKDNVPFNSATIIEKDFGSVTGQNVEDRHSFAAQGPRRKAMGRARNYLLSSTMKPDHSWVYWRDVDIVESPSRILEDFISLDRDILVPNIWFHRYDENNVDIEGRFDYNSWIESPKALKLASKLDKDVVLAEGYKQYDTGRTYMAKMGDRHANPFEEIELDGIGGVNILVKADVHRSGINFPCYAFENQAETEGFAKMAKRAGYEVIGLPNYVVWHIDTEEKPGNA</sequence>
<protein>
    <submittedName>
        <fullName evidence="9">Uncharacterized protein</fullName>
    </submittedName>
</protein>
<dbReference type="Proteomes" id="UP000319160">
    <property type="component" value="Unassembled WGS sequence"/>
</dbReference>
<dbReference type="EMBL" id="VFLP01000007">
    <property type="protein sequence ID" value="TRX97125.1"/>
    <property type="molecule type" value="Genomic_DNA"/>
</dbReference>
<dbReference type="SUPFAM" id="SSF53448">
    <property type="entry name" value="Nucleotide-diphospho-sugar transferases"/>
    <property type="match status" value="1"/>
</dbReference>
<dbReference type="InterPro" id="IPR052086">
    <property type="entry name" value="Mannan_Polymerase_Subunit"/>
</dbReference>
<accession>A0A553IA98</accession>
<dbReference type="Gene3D" id="3.90.550.10">
    <property type="entry name" value="Spore Coat Polysaccharide Biosynthesis Protein SpsA, Chain A"/>
    <property type="match status" value="1"/>
</dbReference>
<evidence type="ECO:0000313" key="10">
    <source>
        <dbReference type="Proteomes" id="UP000319160"/>
    </source>
</evidence>
<evidence type="ECO:0000256" key="5">
    <source>
        <dbReference type="ARBA" id="ARBA00023034"/>
    </source>
</evidence>
<dbReference type="GO" id="GO:0000032">
    <property type="term" value="P:cell wall mannoprotein biosynthetic process"/>
    <property type="evidence" value="ECO:0007669"/>
    <property type="project" value="TreeGrafter"/>
</dbReference>
<dbReference type="STRING" id="2512241.A0A553IA98"/>
<dbReference type="GO" id="GO:0000136">
    <property type="term" value="C:mannan polymerase complex"/>
    <property type="evidence" value="ECO:0007669"/>
    <property type="project" value="TreeGrafter"/>
</dbReference>
<comment type="subcellular location">
    <subcellularLocation>
        <location evidence="1">Golgi apparatus membrane</location>
        <topology evidence="1">Single-pass type II membrane protein</topology>
    </subcellularLocation>
</comment>
<dbReference type="Pfam" id="PF03452">
    <property type="entry name" value="Anp1"/>
    <property type="match status" value="1"/>
</dbReference>
<evidence type="ECO:0000256" key="7">
    <source>
        <dbReference type="ARBA" id="ARBA00037964"/>
    </source>
</evidence>
<keyword evidence="5" id="KW-0333">Golgi apparatus</keyword>
<keyword evidence="4 8" id="KW-1133">Transmembrane helix</keyword>
<dbReference type="GO" id="GO:0000009">
    <property type="term" value="F:alpha-1,6-mannosyltransferase activity"/>
    <property type="evidence" value="ECO:0007669"/>
    <property type="project" value="TreeGrafter"/>
</dbReference>
<evidence type="ECO:0000256" key="8">
    <source>
        <dbReference type="SAM" id="Phobius"/>
    </source>
</evidence>
<dbReference type="AlphaFoldDB" id="A0A553IA98"/>
<keyword evidence="6 8" id="KW-0472">Membrane</keyword>
<comment type="caution">
    <text evidence="9">The sequence shown here is derived from an EMBL/GenBank/DDBJ whole genome shotgun (WGS) entry which is preliminary data.</text>
</comment>
<organism evidence="9 10">
    <name type="scientific">Xylaria flabelliformis</name>
    <dbReference type="NCBI Taxonomy" id="2512241"/>
    <lineage>
        <taxon>Eukaryota</taxon>
        <taxon>Fungi</taxon>
        <taxon>Dikarya</taxon>
        <taxon>Ascomycota</taxon>
        <taxon>Pezizomycotina</taxon>
        <taxon>Sordariomycetes</taxon>
        <taxon>Xylariomycetidae</taxon>
        <taxon>Xylariales</taxon>
        <taxon>Xylariaceae</taxon>
        <taxon>Xylaria</taxon>
    </lineage>
</organism>